<dbReference type="SUPFAM" id="SSF63446">
    <property type="entry name" value="Type I dockerin domain"/>
    <property type="match status" value="1"/>
</dbReference>
<evidence type="ECO:0000256" key="1">
    <source>
        <dbReference type="ARBA" id="ARBA00022729"/>
    </source>
</evidence>
<dbReference type="EC" id="3.4.22.37" evidence="5"/>
<dbReference type="EMBL" id="CP019646">
    <property type="protein sequence ID" value="AQQ72339.1"/>
    <property type="molecule type" value="Genomic_DNA"/>
</dbReference>
<keyword evidence="1" id="KW-0732">Signal</keyword>
<name>A0A1Q2MI57_9BACT</name>
<dbReference type="Gene3D" id="2.60.40.10">
    <property type="entry name" value="Immunoglobulins"/>
    <property type="match status" value="1"/>
</dbReference>
<dbReference type="InterPro" id="IPR036439">
    <property type="entry name" value="Dockerin_dom_sf"/>
</dbReference>
<feature type="domain" description="Gingipain propeptide" evidence="4">
    <location>
        <begin position="45"/>
        <end position="223"/>
    </location>
</feature>
<proteinExistence type="predicted"/>
<dbReference type="RefSeq" id="WP_146684541.1">
    <property type="nucleotide sequence ID" value="NZ_CP019646.1"/>
</dbReference>
<dbReference type="GO" id="GO:0000272">
    <property type="term" value="P:polysaccharide catabolic process"/>
    <property type="evidence" value="ECO:0007669"/>
    <property type="project" value="InterPro"/>
</dbReference>
<dbReference type="Pfam" id="PF01364">
    <property type="entry name" value="Peptidase_C25"/>
    <property type="match status" value="1"/>
</dbReference>
<dbReference type="SUPFAM" id="SSF52129">
    <property type="entry name" value="Caspase-like"/>
    <property type="match status" value="1"/>
</dbReference>
<sequence length="1589" mass="174759">MEDIKGLHSNVLTRLVIGISVLSLTLFFLSVPTYAAQKEQMFTETSAQADVKVLQADAKKIIVDVKIDRLQKQTKEAANKSFEAFSLAGRLTTSQVGKPQLPVIRELIAVPDNAKFEVSILESSSVIIEDIDVYPFQPPLKDGQKQGEFVIDKDFALQDDFYPYDIVSIDDPAIWRDITVVGVTLNPACYNPVTRQLKVYKHLKVKIEILGGDKNKKRISQKNAKMYKGAVKNFDSLDVVEEDETIDFRYDSELQQLLETTDEPGAQLKALPEEDQLKSGTPYDSSRKILSIRHSSCSTYATLYPLLDWHRRKGLPYYSYPISGTYTAQQIKNIIVSQYNAHPELEYVLLVGDIDYIPWQQNWGGSSWPNDLPGDHWYACITGGSSPDMYADVAIGRLPCKNDTELQNMVDKILSYEKTPPAGSWPNTAILMSHKENAPGKYQGCSEDIRTATYSYDPFSFVTAYGASAANDGDDATNNDVIGALNSGAGILNYRGHGGWSDISGPPYGEFWGSSWNTSYQAFSKTTVSSVNNGGMLPVVFSISCTNAWLDAANSTLGEHFIKQTDSAVAFLGASRPSYTTPNHDFDKSLFKAIGSYGVYNVGKVLNSANAALVAGYGSSSYAMDNVKMYLWLGDPAMEIRTSGRVLLNVSHPSSVYNGVMTVNVRNSYGTAVQNALVCIDGQGVYTKKYTNSSGNATFYFIPDSTGAMDVTVTKHNYTPYEGSVDIVPIPNAITNIEFDPASPSSLAHGERVYANFNYTTNDTGGIQIFVRPYTNGSRTPNYGAHGSGWYAYPSGSGSGWFTINSGNVVVDQVQFTIYNHDQSQLLLELYVDVDFTYGHSVHNVSFENPSPVVMKWGENYNIDFDYYSATNNALVFFTPYTNGSVTPGRISSPSPFYPEGRGSGDYYFRFDSGQKHIDQIRAYMVNSTQTVVLFEEYIDVDITYEGWPQITASPSSFYIEMDSGGTTWSDTLRVNNVGDGTLHYGLRDRIDSGVILAMLNYTADLTSYVNPDTSLGSDGEQVSPEQDIIILPPPIIIIPNPWIFIIKDLVGVTVAYDLSHGETNASAMDAIKNNLILRGAKINYINTGPITENLLEPYDVLWVNENSGSTWTTAERAAVANWVDRGRGLLVYGDQPGTSSVLTTPYGMNFTATNGTSGYSSNITSHAVTDGCDEVYLPAPLSSLLVSGSATSLVRDAGGLHSVAVADSGLGRAAAMADDYFWGAHLEYGDNFRMARQAFKWLTPPGAPWLNQNPKSGSVPISPGYEDVDLDIDATGYEDGDYYSEITITSDDPDQMPMVVPVHLKVEPVVEITNVVSMPTSPTSLPFGNNVNITFDYSTNVSGGIKIFPRPYTNGSLTPNYSASSSPEYPVGTGSGDGYFTITSGDVVVDQIGFIVRRASNNELIDIIYVDVEYEFADLARLELYFKLEGSQRPDPSGWEFPVYVKLFKPGADVLNATPVYMFSATTQKDGSYAECSAWWAEVGTYDVTIEHRYYSLINVRRNVTVNSPITTIYMGTMFFGNAARDDILNMYDLALMSKSWGLYFKDPSFVAGCDADMNGWVNIYDLRLLAGHWLRTSPVTVIVKPTL</sequence>
<dbReference type="SUPFAM" id="SSF52317">
    <property type="entry name" value="Class I glutamine amidotransferase-like"/>
    <property type="match status" value="1"/>
</dbReference>
<evidence type="ECO:0000259" key="4">
    <source>
        <dbReference type="Pfam" id="PF08126"/>
    </source>
</evidence>
<dbReference type="Proteomes" id="UP000188181">
    <property type="component" value="Chromosome"/>
</dbReference>
<dbReference type="Gene3D" id="2.60.40.3800">
    <property type="match status" value="1"/>
</dbReference>
<protein>
    <submittedName>
        <fullName evidence="5">Gingipain R1</fullName>
        <ecNumber evidence="5">3.4.22.37</ecNumber>
    </submittedName>
</protein>
<feature type="domain" description="Gingipain" evidence="3">
    <location>
        <begin position="304"/>
        <end position="639"/>
    </location>
</feature>
<keyword evidence="2" id="KW-1133">Transmembrane helix</keyword>
<dbReference type="STRING" id="1851148.SMSP2_02722"/>
<dbReference type="InterPro" id="IPR038490">
    <property type="entry name" value="Gingipain_propep_sf"/>
</dbReference>
<keyword evidence="2" id="KW-0812">Transmembrane</keyword>
<dbReference type="GO" id="GO:0006508">
    <property type="term" value="P:proteolysis"/>
    <property type="evidence" value="ECO:0007669"/>
    <property type="project" value="InterPro"/>
</dbReference>
<keyword evidence="6" id="KW-1185">Reference proteome</keyword>
<dbReference type="InterPro" id="IPR029030">
    <property type="entry name" value="Caspase-like_dom_sf"/>
</dbReference>
<dbReference type="InterPro" id="IPR001769">
    <property type="entry name" value="Gingipain"/>
</dbReference>
<gene>
    <name evidence="5" type="primary">rgpA</name>
    <name evidence="5" type="ORF">SMSP2_02722</name>
</gene>
<dbReference type="Gene3D" id="2.60.40.4130">
    <property type="match status" value="1"/>
</dbReference>
<dbReference type="GO" id="GO:0004197">
    <property type="term" value="F:cysteine-type endopeptidase activity"/>
    <property type="evidence" value="ECO:0007669"/>
    <property type="project" value="InterPro"/>
</dbReference>
<keyword evidence="2" id="KW-0472">Membrane</keyword>
<evidence type="ECO:0000256" key="2">
    <source>
        <dbReference type="SAM" id="Phobius"/>
    </source>
</evidence>
<dbReference type="Pfam" id="PF08126">
    <property type="entry name" value="Propeptide_C25"/>
    <property type="match status" value="1"/>
</dbReference>
<dbReference type="InterPro" id="IPR013783">
    <property type="entry name" value="Ig-like_fold"/>
</dbReference>
<dbReference type="KEGG" id="pbas:SMSP2_02722"/>
<dbReference type="Gene3D" id="3.40.50.1460">
    <property type="match status" value="1"/>
</dbReference>
<feature type="transmembrane region" description="Helical" evidence="2">
    <location>
        <begin position="12"/>
        <end position="35"/>
    </location>
</feature>
<evidence type="ECO:0000259" key="3">
    <source>
        <dbReference type="Pfam" id="PF01364"/>
    </source>
</evidence>
<keyword evidence="5" id="KW-0378">Hydrolase</keyword>
<dbReference type="InterPro" id="IPR012600">
    <property type="entry name" value="Propeptide_C25"/>
</dbReference>
<evidence type="ECO:0000313" key="6">
    <source>
        <dbReference type="Proteomes" id="UP000188181"/>
    </source>
</evidence>
<organism evidence="5 6">
    <name type="scientific">Limihaloglobus sulfuriphilus</name>
    <dbReference type="NCBI Taxonomy" id="1851148"/>
    <lineage>
        <taxon>Bacteria</taxon>
        <taxon>Pseudomonadati</taxon>
        <taxon>Planctomycetota</taxon>
        <taxon>Phycisphaerae</taxon>
        <taxon>Sedimentisphaerales</taxon>
        <taxon>Sedimentisphaeraceae</taxon>
        <taxon>Limihaloglobus</taxon>
    </lineage>
</organism>
<dbReference type="OrthoDB" id="292502at2"/>
<accession>A0A1Q2MI57</accession>
<evidence type="ECO:0000313" key="5">
    <source>
        <dbReference type="EMBL" id="AQQ72339.1"/>
    </source>
</evidence>
<dbReference type="Gene3D" id="3.40.50.10390">
    <property type="entry name" value="Gingipain r, domain 1"/>
    <property type="match status" value="1"/>
</dbReference>
<dbReference type="InterPro" id="IPR029031">
    <property type="entry name" value="Gingipain_N_sf"/>
</dbReference>
<reference evidence="6" key="1">
    <citation type="submission" date="2017-02" db="EMBL/GenBank/DDBJ databases">
        <title>Comparative genomics and description of representatives of a novel lineage of planctomycetes thriving in anoxic sediments.</title>
        <authorList>
            <person name="Spring S."/>
            <person name="Bunk B."/>
            <person name="Sproer C."/>
        </authorList>
    </citation>
    <scope>NUCLEOTIDE SEQUENCE [LARGE SCALE GENOMIC DNA]</scope>
    <source>
        <strain evidence="6">SM-Chi-D1</strain>
    </source>
</reference>
<dbReference type="InterPro" id="IPR029062">
    <property type="entry name" value="Class_I_gatase-like"/>
</dbReference>